<feature type="compositionally biased region" description="Polar residues" evidence="2">
    <location>
        <begin position="71"/>
        <end position="89"/>
    </location>
</feature>
<evidence type="ECO:0000313" key="3">
    <source>
        <dbReference type="EMBL" id="KAK3670060.1"/>
    </source>
</evidence>
<keyword evidence="4" id="KW-1185">Reference proteome</keyword>
<dbReference type="AlphaFoldDB" id="A0AAE0WI78"/>
<protein>
    <submittedName>
        <fullName evidence="3">Uncharacterized protein</fullName>
    </submittedName>
</protein>
<sequence length="545" mass="57459">MAADSDIMAQMAARLMGGPRQAPPVKPSNASTPSPAVPRTLPAPSPNGSTTPATFRPQPSLAKTPEVKITPPSTTVAPSLTFSPTTIPSPTLMERDMNANRGPALRGDPTQLKAARQFMNELSGGKKGSHGRPKPSRHDSMSSTTSSVRSTKAHDMPSPRPGFSCVAAGRPTPPAREITLGGWQGFSSSTSNKQQAPAISSTQPKALSASSPILAVVRKPSVQPATSGSTNTLATPAQQPICVQTPATPVKQDAGAGLLSRQMASVNTTLTSNTNSVPPHLRKKADAGAAKPAALPTIKPTATQERTPQLLSATDKAEKKDDTPPASTPVAATDASGNVELEKEIKIEPKATQGPPMNSFAFSTSPKSLKSAISTVNGAPLGTPMNPIDVDAPFPPSPSTSSNFVTGQDDAKKLVWIIAELQDLKSQVKELETENLELNQKAERLQESEERRKFLGTDDARAPFTISIQNPHGQTHAFQASKEKKIKQLILDARFKFKLDKDSCKAPTLSFKGKQVGHAMMMGEIGVVQGSTLAFNYAGADDEEL</sequence>
<gene>
    <name evidence="3" type="ORF">LTR78_010091</name>
</gene>
<evidence type="ECO:0000256" key="2">
    <source>
        <dbReference type="SAM" id="MobiDB-lite"/>
    </source>
</evidence>
<dbReference type="Proteomes" id="UP001274830">
    <property type="component" value="Unassembled WGS sequence"/>
</dbReference>
<feature type="coiled-coil region" evidence="1">
    <location>
        <begin position="414"/>
        <end position="451"/>
    </location>
</feature>
<dbReference type="EMBL" id="JAUTXT010000064">
    <property type="protein sequence ID" value="KAK3670060.1"/>
    <property type="molecule type" value="Genomic_DNA"/>
</dbReference>
<evidence type="ECO:0000313" key="4">
    <source>
        <dbReference type="Proteomes" id="UP001274830"/>
    </source>
</evidence>
<feature type="region of interest" description="Disordered" evidence="2">
    <location>
        <begin position="267"/>
        <end position="340"/>
    </location>
</feature>
<accession>A0AAE0WI78</accession>
<keyword evidence="1" id="KW-0175">Coiled coil</keyword>
<comment type="caution">
    <text evidence="3">The sequence shown here is derived from an EMBL/GenBank/DDBJ whole genome shotgun (WGS) entry which is preliminary data.</text>
</comment>
<feature type="compositionally biased region" description="Polar residues" evidence="2">
    <location>
        <begin position="300"/>
        <end position="312"/>
    </location>
</feature>
<feature type="compositionally biased region" description="Polar residues" evidence="2">
    <location>
        <begin position="185"/>
        <end position="209"/>
    </location>
</feature>
<organism evidence="3 4">
    <name type="scientific">Recurvomyces mirabilis</name>
    <dbReference type="NCBI Taxonomy" id="574656"/>
    <lineage>
        <taxon>Eukaryota</taxon>
        <taxon>Fungi</taxon>
        <taxon>Dikarya</taxon>
        <taxon>Ascomycota</taxon>
        <taxon>Pezizomycotina</taxon>
        <taxon>Dothideomycetes</taxon>
        <taxon>Dothideomycetidae</taxon>
        <taxon>Mycosphaerellales</taxon>
        <taxon>Teratosphaeriaceae</taxon>
        <taxon>Recurvomyces</taxon>
    </lineage>
</organism>
<feature type="region of interest" description="Disordered" evidence="2">
    <location>
        <begin position="1"/>
        <end position="209"/>
    </location>
</feature>
<feature type="compositionally biased region" description="Low complexity" evidence="2">
    <location>
        <begin position="267"/>
        <end position="277"/>
    </location>
</feature>
<reference evidence="3" key="1">
    <citation type="submission" date="2023-07" db="EMBL/GenBank/DDBJ databases">
        <title>Black Yeasts Isolated from many extreme environments.</title>
        <authorList>
            <person name="Coleine C."/>
            <person name="Stajich J.E."/>
            <person name="Selbmann L."/>
        </authorList>
    </citation>
    <scope>NUCLEOTIDE SEQUENCE</scope>
    <source>
        <strain evidence="3">CCFEE 5485</strain>
    </source>
</reference>
<evidence type="ECO:0000256" key="1">
    <source>
        <dbReference type="SAM" id="Coils"/>
    </source>
</evidence>
<feature type="compositionally biased region" description="Low complexity" evidence="2">
    <location>
        <begin position="141"/>
        <end position="150"/>
    </location>
</feature>
<name>A0AAE0WI78_9PEZI</name>
<proteinExistence type="predicted"/>